<feature type="signal peptide" evidence="4">
    <location>
        <begin position="1"/>
        <end position="23"/>
    </location>
</feature>
<dbReference type="GO" id="GO:0016810">
    <property type="term" value="F:hydrolase activity, acting on carbon-nitrogen (but not peptide) bonds"/>
    <property type="evidence" value="ECO:0007669"/>
    <property type="project" value="InterPro"/>
</dbReference>
<dbReference type="AlphaFoldDB" id="A0A1G9MXG2"/>
<feature type="domain" description="NodB homology" evidence="5">
    <location>
        <begin position="284"/>
        <end position="460"/>
    </location>
</feature>
<evidence type="ECO:0000313" key="7">
    <source>
        <dbReference type="Proteomes" id="UP000198683"/>
    </source>
</evidence>
<keyword evidence="7" id="KW-1185">Reference proteome</keyword>
<organism evidence="6 7">
    <name type="scientific">Nonomuraea maritima</name>
    <dbReference type="NCBI Taxonomy" id="683260"/>
    <lineage>
        <taxon>Bacteria</taxon>
        <taxon>Bacillati</taxon>
        <taxon>Actinomycetota</taxon>
        <taxon>Actinomycetes</taxon>
        <taxon>Streptosporangiales</taxon>
        <taxon>Streptosporangiaceae</taxon>
        <taxon>Nonomuraea</taxon>
    </lineage>
</organism>
<keyword evidence="1" id="KW-0479">Metal-binding</keyword>
<dbReference type="GO" id="GO:0005975">
    <property type="term" value="P:carbohydrate metabolic process"/>
    <property type="evidence" value="ECO:0007669"/>
    <property type="project" value="InterPro"/>
</dbReference>
<protein>
    <submittedName>
        <fullName evidence="6">Peptidoglycan/xylan/chitin deacetylase, PgdA/CDA1 family</fullName>
    </submittedName>
</protein>
<dbReference type="PROSITE" id="PS51257">
    <property type="entry name" value="PROKAR_LIPOPROTEIN"/>
    <property type="match status" value="1"/>
</dbReference>
<dbReference type="InterPro" id="IPR002509">
    <property type="entry name" value="NODB_dom"/>
</dbReference>
<keyword evidence="2" id="KW-0378">Hydrolase</keyword>
<sequence length="490" mass="52595">MLKVRFATGIALLAISATGCALAGSPRRNVVVPAEPTMIDYVDPATVAGLSVGAVTVGDSPSDLKVHISYPLLPAAPALTRALRRQAQQQLRDFLRRTKGPASYPRPELNVDWQLPAASSEVTAVRLRTGERLGADWGNSMRTLWFDPRTGATVGSTALLKGKPELEQLTSKVKEGLRDRGSQIKQDSVKPNEELLDSMAFNRSGDLVVEFDDCQIGPCSLGRLAVAVPRAQAAPLLSDLGRRAQTSVLRTAATPTPNGPPVMPRRAPDLATSQGRRVDCSKTKCVALTFDDGPGPYTGRLLDVLREQDTRATFFVVGANAAAQPQLLRRMSAEGHLVASHSWSHRDLSMQSSSMAAGSLRDTSAILSVVTGQSPRLVRPPYGAVSQQLMSIAYRMGLSLVTWDVNARDDNGGDPRDIAGRVVRQAHPGAIILMHDIHRHSVDAVPDVITRLRAKGYTFVTVPELYGAAGMQAGRLYRSGSGLPGKRPLT</sequence>
<evidence type="ECO:0000256" key="3">
    <source>
        <dbReference type="SAM" id="MobiDB-lite"/>
    </source>
</evidence>
<feature type="region of interest" description="Disordered" evidence="3">
    <location>
        <begin position="250"/>
        <end position="275"/>
    </location>
</feature>
<dbReference type="CDD" id="cd10917">
    <property type="entry name" value="CE4_NodB_like_6s_7s"/>
    <property type="match status" value="1"/>
</dbReference>
<evidence type="ECO:0000313" key="6">
    <source>
        <dbReference type="EMBL" id="SDL78962.1"/>
    </source>
</evidence>
<gene>
    <name evidence="6" type="ORF">SAMN05421874_12929</name>
</gene>
<dbReference type="RefSeq" id="WP_090772284.1">
    <property type="nucleotide sequence ID" value="NZ_FNFB01000029.1"/>
</dbReference>
<evidence type="ECO:0000256" key="1">
    <source>
        <dbReference type="ARBA" id="ARBA00022723"/>
    </source>
</evidence>
<dbReference type="OrthoDB" id="3521160at2"/>
<proteinExistence type="predicted"/>
<keyword evidence="4" id="KW-0732">Signal</keyword>
<name>A0A1G9MXG2_9ACTN</name>
<dbReference type="InterPro" id="IPR050248">
    <property type="entry name" value="Polysacc_deacetylase_ArnD"/>
</dbReference>
<dbReference type="GO" id="GO:0016020">
    <property type="term" value="C:membrane"/>
    <property type="evidence" value="ECO:0007669"/>
    <property type="project" value="TreeGrafter"/>
</dbReference>
<dbReference type="PROSITE" id="PS51677">
    <property type="entry name" value="NODB"/>
    <property type="match status" value="1"/>
</dbReference>
<dbReference type="SUPFAM" id="SSF88713">
    <property type="entry name" value="Glycoside hydrolase/deacetylase"/>
    <property type="match status" value="1"/>
</dbReference>
<dbReference type="PANTHER" id="PTHR10587:SF133">
    <property type="entry name" value="CHITIN DEACETYLASE 1-RELATED"/>
    <property type="match status" value="1"/>
</dbReference>
<evidence type="ECO:0000256" key="2">
    <source>
        <dbReference type="ARBA" id="ARBA00022801"/>
    </source>
</evidence>
<dbReference type="InterPro" id="IPR011330">
    <property type="entry name" value="Glyco_hydro/deAcase_b/a-brl"/>
</dbReference>
<feature type="chain" id="PRO_5011609533" evidence="4">
    <location>
        <begin position="24"/>
        <end position="490"/>
    </location>
</feature>
<dbReference type="Proteomes" id="UP000198683">
    <property type="component" value="Unassembled WGS sequence"/>
</dbReference>
<dbReference type="PANTHER" id="PTHR10587">
    <property type="entry name" value="GLYCOSYL TRANSFERASE-RELATED"/>
    <property type="match status" value="1"/>
</dbReference>
<dbReference type="STRING" id="683260.SAMN05421874_12929"/>
<dbReference type="Pfam" id="PF01522">
    <property type="entry name" value="Polysacc_deac_1"/>
    <property type="match status" value="1"/>
</dbReference>
<dbReference type="GO" id="GO:0046872">
    <property type="term" value="F:metal ion binding"/>
    <property type="evidence" value="ECO:0007669"/>
    <property type="project" value="UniProtKB-KW"/>
</dbReference>
<dbReference type="EMBL" id="FNFB01000029">
    <property type="protein sequence ID" value="SDL78962.1"/>
    <property type="molecule type" value="Genomic_DNA"/>
</dbReference>
<dbReference type="Gene3D" id="3.20.20.370">
    <property type="entry name" value="Glycoside hydrolase/deacetylase"/>
    <property type="match status" value="1"/>
</dbReference>
<evidence type="ECO:0000259" key="5">
    <source>
        <dbReference type="PROSITE" id="PS51677"/>
    </source>
</evidence>
<accession>A0A1G9MXG2</accession>
<evidence type="ECO:0000256" key="4">
    <source>
        <dbReference type="SAM" id="SignalP"/>
    </source>
</evidence>
<reference evidence="6 7" key="1">
    <citation type="submission" date="2016-10" db="EMBL/GenBank/DDBJ databases">
        <authorList>
            <person name="de Groot N.N."/>
        </authorList>
    </citation>
    <scope>NUCLEOTIDE SEQUENCE [LARGE SCALE GENOMIC DNA]</scope>
    <source>
        <strain evidence="6 7">CGMCC 4.5681</strain>
    </source>
</reference>